<evidence type="ECO:0000256" key="1">
    <source>
        <dbReference type="SAM" id="MobiDB-lite"/>
    </source>
</evidence>
<accession>A0A0B1P3F0</accession>
<sequence>MTRQRRKCVQISDSDNENKQSSAQDDNRDVIEIAHRIVRDTKNIRNKKRKGIEDDFNKQESELNVKIEKLFELRQAAVAKLQNDAWEKLEALNEKLQFIEGSILTSMTNLEFATLNMTKQMILVLRKSIHNHQEINFGTVDN</sequence>
<organism evidence="2 3">
    <name type="scientific">Uncinula necator</name>
    <name type="common">Grape powdery mildew</name>
    <dbReference type="NCBI Taxonomy" id="52586"/>
    <lineage>
        <taxon>Eukaryota</taxon>
        <taxon>Fungi</taxon>
        <taxon>Dikarya</taxon>
        <taxon>Ascomycota</taxon>
        <taxon>Pezizomycotina</taxon>
        <taxon>Leotiomycetes</taxon>
        <taxon>Erysiphales</taxon>
        <taxon>Erysiphaceae</taxon>
        <taxon>Erysiphe</taxon>
    </lineage>
</organism>
<keyword evidence="3" id="KW-1185">Reference proteome</keyword>
<proteinExistence type="predicted"/>
<reference evidence="2 3" key="1">
    <citation type="journal article" date="2014" name="BMC Genomics">
        <title>Adaptive genomic structural variation in the grape powdery mildew pathogen, Erysiphe necator.</title>
        <authorList>
            <person name="Jones L."/>
            <person name="Riaz S."/>
            <person name="Morales-Cruz A."/>
            <person name="Amrine K.C."/>
            <person name="McGuire B."/>
            <person name="Gubler W.D."/>
            <person name="Walker M.A."/>
            <person name="Cantu D."/>
        </authorList>
    </citation>
    <scope>NUCLEOTIDE SEQUENCE [LARGE SCALE GENOMIC DNA]</scope>
    <source>
        <strain evidence="3">c</strain>
    </source>
</reference>
<dbReference type="OMA" id="HERRVKD"/>
<comment type="caution">
    <text evidence="2">The sequence shown here is derived from an EMBL/GenBank/DDBJ whole genome shotgun (WGS) entry which is preliminary data.</text>
</comment>
<protein>
    <submittedName>
        <fullName evidence="2">Uncharacterized protein</fullName>
    </submittedName>
</protein>
<evidence type="ECO:0000313" key="3">
    <source>
        <dbReference type="Proteomes" id="UP000030854"/>
    </source>
</evidence>
<dbReference type="AlphaFoldDB" id="A0A0B1P3F0"/>
<name>A0A0B1P3F0_UNCNE</name>
<dbReference type="Proteomes" id="UP000030854">
    <property type="component" value="Unassembled WGS sequence"/>
</dbReference>
<dbReference type="EMBL" id="JNVN01002541">
    <property type="protein sequence ID" value="KHJ31840.1"/>
    <property type="molecule type" value="Genomic_DNA"/>
</dbReference>
<gene>
    <name evidence="2" type="ORF">EV44_g5289</name>
</gene>
<evidence type="ECO:0000313" key="2">
    <source>
        <dbReference type="EMBL" id="KHJ31840.1"/>
    </source>
</evidence>
<feature type="region of interest" description="Disordered" evidence="1">
    <location>
        <begin position="1"/>
        <end position="26"/>
    </location>
</feature>
<dbReference type="HOGENOM" id="CLU_1817231_0_0_1"/>